<reference evidence="1" key="1">
    <citation type="journal article" date="2015" name="Nature">
        <title>Complex archaea that bridge the gap between prokaryotes and eukaryotes.</title>
        <authorList>
            <person name="Spang A."/>
            <person name="Saw J.H."/>
            <person name="Jorgensen S.L."/>
            <person name="Zaremba-Niedzwiedzka K."/>
            <person name="Martijn J."/>
            <person name="Lind A.E."/>
            <person name="van Eijk R."/>
            <person name="Schleper C."/>
            <person name="Guy L."/>
            <person name="Ettema T.J."/>
        </authorList>
    </citation>
    <scope>NUCLEOTIDE SEQUENCE</scope>
</reference>
<protein>
    <submittedName>
        <fullName evidence="1">Uncharacterized protein</fullName>
    </submittedName>
</protein>
<dbReference type="AlphaFoldDB" id="A0A0F9GHX8"/>
<proteinExistence type="predicted"/>
<dbReference type="EMBL" id="LAZR01017923">
    <property type="protein sequence ID" value="KKL98439.1"/>
    <property type="molecule type" value="Genomic_DNA"/>
</dbReference>
<name>A0A0F9GHX8_9ZZZZ</name>
<organism evidence="1">
    <name type="scientific">marine sediment metagenome</name>
    <dbReference type="NCBI Taxonomy" id="412755"/>
    <lineage>
        <taxon>unclassified sequences</taxon>
        <taxon>metagenomes</taxon>
        <taxon>ecological metagenomes</taxon>
    </lineage>
</organism>
<sequence>MSTKEKVHKILASLPLRHVIADNSLDNLSLPFNNKGEKIQRNVRHTDPFSFKGFSPNVYPENGSLCTDKLITLGI</sequence>
<gene>
    <name evidence="1" type="ORF">LCGC14_1824400</name>
</gene>
<comment type="caution">
    <text evidence="1">The sequence shown here is derived from an EMBL/GenBank/DDBJ whole genome shotgun (WGS) entry which is preliminary data.</text>
</comment>
<accession>A0A0F9GHX8</accession>
<evidence type="ECO:0000313" key="1">
    <source>
        <dbReference type="EMBL" id="KKL98439.1"/>
    </source>
</evidence>